<evidence type="ECO:0000256" key="1">
    <source>
        <dbReference type="SAM" id="MobiDB-lite"/>
    </source>
</evidence>
<dbReference type="AlphaFoldDB" id="A0A7C9PIY8"/>
<feature type="transmembrane region" description="Helical" evidence="2">
    <location>
        <begin position="342"/>
        <end position="363"/>
    </location>
</feature>
<reference evidence="3 4" key="1">
    <citation type="submission" date="2020-02" db="EMBL/GenBank/DDBJ databases">
        <title>Ideonella bacterium strain TBM-1.</title>
        <authorList>
            <person name="Chen W.-M."/>
        </authorList>
    </citation>
    <scope>NUCLEOTIDE SEQUENCE [LARGE SCALE GENOMIC DNA]</scope>
    <source>
        <strain evidence="3 4">TBM-1</strain>
    </source>
</reference>
<dbReference type="Pfam" id="PF05656">
    <property type="entry name" value="DUF805"/>
    <property type="match status" value="1"/>
</dbReference>
<feature type="transmembrane region" description="Helical" evidence="2">
    <location>
        <begin position="383"/>
        <end position="403"/>
    </location>
</feature>
<protein>
    <submittedName>
        <fullName evidence="3">DUF805 domain-containing protein</fullName>
    </submittedName>
</protein>
<dbReference type="GO" id="GO:0005886">
    <property type="term" value="C:plasma membrane"/>
    <property type="evidence" value="ECO:0007669"/>
    <property type="project" value="TreeGrafter"/>
</dbReference>
<feature type="transmembrane region" description="Helical" evidence="2">
    <location>
        <begin position="312"/>
        <end position="330"/>
    </location>
</feature>
<feature type="transmembrane region" description="Helical" evidence="2">
    <location>
        <begin position="284"/>
        <end position="306"/>
    </location>
</feature>
<feature type="region of interest" description="Disordered" evidence="1">
    <location>
        <begin position="237"/>
        <end position="266"/>
    </location>
</feature>
<gene>
    <name evidence="3" type="ORF">G3A44_17385</name>
</gene>
<dbReference type="RefSeq" id="WP_163459022.1">
    <property type="nucleotide sequence ID" value="NZ_JAAGOH010000025.1"/>
</dbReference>
<comment type="caution">
    <text evidence="3">The sequence shown here is derived from an EMBL/GenBank/DDBJ whole genome shotgun (WGS) entry which is preliminary data.</text>
</comment>
<keyword evidence="2" id="KW-1133">Transmembrane helix</keyword>
<feature type="compositionally biased region" description="Pro residues" evidence="1">
    <location>
        <begin position="95"/>
        <end position="107"/>
    </location>
</feature>
<feature type="compositionally biased region" description="Pro residues" evidence="1">
    <location>
        <begin position="139"/>
        <end position="152"/>
    </location>
</feature>
<dbReference type="PANTHER" id="PTHR34980">
    <property type="entry name" value="INNER MEMBRANE PROTEIN-RELATED-RELATED"/>
    <property type="match status" value="1"/>
</dbReference>
<feature type="region of interest" description="Disordered" evidence="1">
    <location>
        <begin position="84"/>
        <end position="171"/>
    </location>
</feature>
<evidence type="ECO:0000256" key="2">
    <source>
        <dbReference type="SAM" id="Phobius"/>
    </source>
</evidence>
<dbReference type="Proteomes" id="UP000484255">
    <property type="component" value="Unassembled WGS sequence"/>
</dbReference>
<dbReference type="EMBL" id="JAAGOH010000025">
    <property type="protein sequence ID" value="NDY92968.1"/>
    <property type="molecule type" value="Genomic_DNA"/>
</dbReference>
<keyword evidence="2" id="KW-0472">Membrane</keyword>
<sequence>MDAPMRLVFAGELMPGATPEAVRERLGAWLQLDTPRLDQMFSGRPVVIKRAVPSAEVAAWVNRFAQRGAVLRVQPAHAEAVPASGGAALRTPASAPAPAPVPVPGRVPPTATAMPPAHRPARVESPALRLPPAGRTPIAPLPSLPQVPPPAPARRAPEPDASAPDSSGLSLVPLAPQESVAPLPDPLAVAASAAAAAEAGVPWVVCPQCGTRQRMQAFCQECVTDLARALAAREEERQAEREARQAVASGAARPGHRGGAAPVQDAQEPGLFGRHIDGRLNRKSYLAGGLLSITVLLGGLMLLALAPGAVMLLLNAVLLVLVGVMGLRMTALRLHDVNLSAWWLLLTLVPTVGQIFSFALAIWPGTEGDNDYGPPPADRHGGVLRVCAVVLVAVLLIGSKMALRALERFMRDLPQQSEQSDEAAFADVPPQLAAEIDAYLGKSEAAEAFRQHYLLETGHRAFAVSPQGAYGWSSGRASPAAAVEVAWNHCEQARQPYTAECVLVHVDHAWVNR</sequence>
<dbReference type="PANTHER" id="PTHR34980:SF3">
    <property type="entry name" value="BLR8105 PROTEIN"/>
    <property type="match status" value="1"/>
</dbReference>
<accession>A0A7C9PIY8</accession>
<organism evidence="3 4">
    <name type="scientific">Ideonella livida</name>
    <dbReference type="NCBI Taxonomy" id="2707176"/>
    <lineage>
        <taxon>Bacteria</taxon>
        <taxon>Pseudomonadati</taxon>
        <taxon>Pseudomonadota</taxon>
        <taxon>Betaproteobacteria</taxon>
        <taxon>Burkholderiales</taxon>
        <taxon>Sphaerotilaceae</taxon>
        <taxon>Ideonella</taxon>
    </lineage>
</organism>
<keyword evidence="2" id="KW-0812">Transmembrane</keyword>
<dbReference type="InterPro" id="IPR008523">
    <property type="entry name" value="DUF805"/>
</dbReference>
<proteinExistence type="predicted"/>
<evidence type="ECO:0000313" key="4">
    <source>
        <dbReference type="Proteomes" id="UP000484255"/>
    </source>
</evidence>
<evidence type="ECO:0000313" key="3">
    <source>
        <dbReference type="EMBL" id="NDY92968.1"/>
    </source>
</evidence>
<keyword evidence="4" id="KW-1185">Reference proteome</keyword>
<name>A0A7C9PIY8_9BURK</name>